<sequence length="98" mass="10142">MSSERQVVDVGVPLLGIAAAAVWLAWFVVPPSVVSARVPVIELVLPLVVLAALVVGTVVAVLETRGRAVLPWLGLTAVLTASFLHTLVVVAATTFSFG</sequence>
<reference evidence="2" key="1">
    <citation type="submission" date="2016-10" db="EMBL/GenBank/DDBJ databases">
        <authorList>
            <person name="Varghese N."/>
            <person name="Submissions S."/>
        </authorList>
    </citation>
    <scope>NUCLEOTIDE SEQUENCE [LARGE SCALE GENOMIC DNA]</scope>
    <source>
        <strain evidence="2">CGMCC 4.6858</strain>
    </source>
</reference>
<dbReference type="EMBL" id="FMZM01000002">
    <property type="protein sequence ID" value="SDC39674.1"/>
    <property type="molecule type" value="Genomic_DNA"/>
</dbReference>
<organism evidence="1 2">
    <name type="scientific">Nocardioides lianchengensis</name>
    <dbReference type="NCBI Taxonomy" id="1045774"/>
    <lineage>
        <taxon>Bacteria</taxon>
        <taxon>Bacillati</taxon>
        <taxon>Actinomycetota</taxon>
        <taxon>Actinomycetes</taxon>
        <taxon>Propionibacteriales</taxon>
        <taxon>Nocardioidaceae</taxon>
        <taxon>Nocardioides</taxon>
    </lineage>
</organism>
<evidence type="ECO:0000313" key="1">
    <source>
        <dbReference type="EMBL" id="SDC39674.1"/>
    </source>
</evidence>
<dbReference type="STRING" id="1045774.SAMN05421872_102160"/>
<dbReference type="AlphaFoldDB" id="A0A1G6L8T8"/>
<gene>
    <name evidence="1" type="ORF">SAMN05421872_102160</name>
</gene>
<dbReference type="Proteomes" id="UP000199034">
    <property type="component" value="Unassembled WGS sequence"/>
</dbReference>
<keyword evidence="2" id="KW-1185">Reference proteome</keyword>
<name>A0A1G6L8T8_9ACTN</name>
<proteinExistence type="predicted"/>
<evidence type="ECO:0000313" key="2">
    <source>
        <dbReference type="Proteomes" id="UP000199034"/>
    </source>
</evidence>
<dbReference type="RefSeq" id="WP_090851250.1">
    <property type="nucleotide sequence ID" value="NZ_FMZM01000002.1"/>
</dbReference>
<accession>A0A1G6L8T8</accession>
<protein>
    <submittedName>
        <fullName evidence="1">Uncharacterized protein</fullName>
    </submittedName>
</protein>